<feature type="compositionally biased region" description="Basic and acidic residues" evidence="1">
    <location>
        <begin position="63"/>
        <end position="78"/>
    </location>
</feature>
<evidence type="ECO:0000313" key="4">
    <source>
        <dbReference type="Proteomes" id="UP001248581"/>
    </source>
</evidence>
<feature type="region of interest" description="Disordered" evidence="1">
    <location>
        <begin position="62"/>
        <end position="86"/>
    </location>
</feature>
<keyword evidence="2" id="KW-0812">Transmembrane</keyword>
<keyword evidence="4" id="KW-1185">Reference proteome</keyword>
<sequence length="86" mass="10194">MTYIDYVMILMVINGSLSYYYGRDKVRFPLVAIFFGVILSIIPPIGIIYVTVLMLKNEPVDEERERQREEDYHKEFKRTPYVPKGD</sequence>
<feature type="transmembrane region" description="Helical" evidence="2">
    <location>
        <begin position="6"/>
        <end position="22"/>
    </location>
</feature>
<evidence type="ECO:0000313" key="3">
    <source>
        <dbReference type="EMBL" id="WNC66934.1"/>
    </source>
</evidence>
<evidence type="ECO:0000256" key="1">
    <source>
        <dbReference type="SAM" id="MobiDB-lite"/>
    </source>
</evidence>
<protein>
    <submittedName>
        <fullName evidence="3">Uncharacterized protein</fullName>
    </submittedName>
</protein>
<gene>
    <name evidence="3" type="ORF">RI845_10325</name>
</gene>
<dbReference type="Proteomes" id="UP001248581">
    <property type="component" value="Chromosome"/>
</dbReference>
<dbReference type="RefSeq" id="WP_348386099.1">
    <property type="nucleotide sequence ID" value="NZ_CP134146.1"/>
</dbReference>
<keyword evidence="2" id="KW-1133">Transmembrane helix</keyword>
<name>A0ABY9TFJ9_9GAMM</name>
<accession>A0ABY9TFJ9</accession>
<dbReference type="EMBL" id="CP134146">
    <property type="protein sequence ID" value="WNC66934.1"/>
    <property type="molecule type" value="Genomic_DNA"/>
</dbReference>
<organism evidence="3 4">
    <name type="scientific">Thalassotalea nanhaiensis</name>
    <dbReference type="NCBI Taxonomy" id="3065648"/>
    <lineage>
        <taxon>Bacteria</taxon>
        <taxon>Pseudomonadati</taxon>
        <taxon>Pseudomonadota</taxon>
        <taxon>Gammaproteobacteria</taxon>
        <taxon>Alteromonadales</taxon>
        <taxon>Colwelliaceae</taxon>
        <taxon>Thalassotalea</taxon>
    </lineage>
</organism>
<feature type="transmembrane region" description="Helical" evidence="2">
    <location>
        <begin position="29"/>
        <end position="55"/>
    </location>
</feature>
<proteinExistence type="predicted"/>
<reference evidence="4" key="1">
    <citation type="submission" date="2023-09" db="EMBL/GenBank/DDBJ databases">
        <authorList>
            <person name="Li S."/>
            <person name="Li X."/>
            <person name="Zhang C."/>
            <person name="Zhao Z."/>
        </authorList>
    </citation>
    <scope>NUCLEOTIDE SEQUENCE [LARGE SCALE GENOMIC DNA]</scope>
    <source>
        <strain evidence="4">SQ345</strain>
    </source>
</reference>
<keyword evidence="2" id="KW-0472">Membrane</keyword>
<evidence type="ECO:0000256" key="2">
    <source>
        <dbReference type="SAM" id="Phobius"/>
    </source>
</evidence>